<sequence length="44" mass="4848">MNPSPDLLYFALCSPLERTHADGALPNRDVPLLSVRPPESIMGR</sequence>
<gene>
    <name evidence="2" type="ORF">ABT39_MTgene4272</name>
</gene>
<protein>
    <submittedName>
        <fullName evidence="2">Uncharacterized protein</fullName>
    </submittedName>
</protein>
<dbReference type="EMBL" id="LKAM01000004">
    <property type="protein sequence ID" value="KUM48936.1"/>
    <property type="molecule type" value="Genomic_DNA"/>
</dbReference>
<comment type="caution">
    <text evidence="2">The sequence shown here is derived from an EMBL/GenBank/DDBJ whole genome shotgun (WGS) entry which is preliminary data.</text>
</comment>
<keyword evidence="2" id="KW-0496">Mitochondrion</keyword>
<evidence type="ECO:0000256" key="1">
    <source>
        <dbReference type="SAM" id="MobiDB-lite"/>
    </source>
</evidence>
<feature type="region of interest" description="Disordered" evidence="1">
    <location>
        <begin position="21"/>
        <end position="44"/>
    </location>
</feature>
<accession>A0A124GNI6</accession>
<evidence type="ECO:0000313" key="2">
    <source>
        <dbReference type="EMBL" id="KUM48936.1"/>
    </source>
</evidence>
<proteinExistence type="predicted"/>
<organism evidence="2">
    <name type="scientific">Picea glauca</name>
    <name type="common">White spruce</name>
    <name type="synonym">Pinus glauca</name>
    <dbReference type="NCBI Taxonomy" id="3330"/>
    <lineage>
        <taxon>Eukaryota</taxon>
        <taxon>Viridiplantae</taxon>
        <taxon>Streptophyta</taxon>
        <taxon>Embryophyta</taxon>
        <taxon>Tracheophyta</taxon>
        <taxon>Spermatophyta</taxon>
        <taxon>Pinopsida</taxon>
        <taxon>Pinidae</taxon>
        <taxon>Conifers I</taxon>
        <taxon>Pinales</taxon>
        <taxon>Pinaceae</taxon>
        <taxon>Picea</taxon>
    </lineage>
</organism>
<geneLocation type="mitochondrion" evidence="2"/>
<dbReference type="AlphaFoldDB" id="A0A124GNI6"/>
<reference evidence="2" key="1">
    <citation type="journal article" date="2015" name="Genome Biol. Evol.">
        <title>Organellar Genomes of White Spruce (Picea glauca): Assembly and Annotation.</title>
        <authorList>
            <person name="Jackman S.D."/>
            <person name="Warren R.L."/>
            <person name="Gibb E.A."/>
            <person name="Vandervalk B.P."/>
            <person name="Mohamadi H."/>
            <person name="Chu J."/>
            <person name="Raymond A."/>
            <person name="Pleasance S."/>
            <person name="Coope R."/>
            <person name="Wildung M.R."/>
            <person name="Ritland C.E."/>
            <person name="Bousquet J."/>
            <person name="Jones S.J."/>
            <person name="Bohlmann J."/>
            <person name="Birol I."/>
        </authorList>
    </citation>
    <scope>NUCLEOTIDE SEQUENCE [LARGE SCALE GENOMIC DNA]</scope>
    <source>
        <tissue evidence="2">Flushing bud</tissue>
    </source>
</reference>
<name>A0A124GNI6_PICGL</name>